<keyword evidence="5" id="KW-0238">DNA-binding</keyword>
<dbReference type="GO" id="GO:0005634">
    <property type="term" value="C:nucleus"/>
    <property type="evidence" value="ECO:0007669"/>
    <property type="project" value="UniProtKB-SubCell"/>
</dbReference>
<dbReference type="InterPro" id="IPR036864">
    <property type="entry name" value="Zn2-C6_fun-type_DNA-bd_sf"/>
</dbReference>
<keyword evidence="4" id="KW-0805">Transcription regulation</keyword>
<keyword evidence="7" id="KW-0539">Nucleus</keyword>
<keyword evidence="2" id="KW-0479">Metal-binding</keyword>
<organism evidence="10">
    <name type="scientific">Kwoniella dejecticola CBS 10117</name>
    <dbReference type="NCBI Taxonomy" id="1296121"/>
    <lineage>
        <taxon>Eukaryota</taxon>
        <taxon>Fungi</taxon>
        <taxon>Dikarya</taxon>
        <taxon>Basidiomycota</taxon>
        <taxon>Agaricomycotina</taxon>
        <taxon>Tremellomycetes</taxon>
        <taxon>Tremellales</taxon>
        <taxon>Cryptococcaceae</taxon>
        <taxon>Kwoniella</taxon>
    </lineage>
</organism>
<feature type="compositionally biased region" description="Basic and acidic residues" evidence="8">
    <location>
        <begin position="149"/>
        <end position="159"/>
    </location>
</feature>
<dbReference type="GO" id="GO:0000981">
    <property type="term" value="F:DNA-binding transcription factor activity, RNA polymerase II-specific"/>
    <property type="evidence" value="ECO:0007669"/>
    <property type="project" value="InterPro"/>
</dbReference>
<dbReference type="SMART" id="SM00906">
    <property type="entry name" value="Fungal_trans"/>
    <property type="match status" value="1"/>
</dbReference>
<gene>
    <name evidence="10" type="ORF">I303_03818</name>
</gene>
<dbReference type="GO" id="GO:0003677">
    <property type="term" value="F:DNA binding"/>
    <property type="evidence" value="ECO:0007669"/>
    <property type="project" value="UniProtKB-KW"/>
</dbReference>
<feature type="compositionally biased region" description="Low complexity" evidence="8">
    <location>
        <begin position="276"/>
        <end position="288"/>
    </location>
</feature>
<evidence type="ECO:0000256" key="5">
    <source>
        <dbReference type="ARBA" id="ARBA00023125"/>
    </source>
</evidence>
<feature type="compositionally biased region" description="Polar residues" evidence="8">
    <location>
        <begin position="1022"/>
        <end position="1039"/>
    </location>
</feature>
<dbReference type="SUPFAM" id="SSF57701">
    <property type="entry name" value="Zn2/Cys6 DNA-binding domain"/>
    <property type="match status" value="1"/>
</dbReference>
<feature type="region of interest" description="Disordered" evidence="8">
    <location>
        <begin position="1087"/>
        <end position="1128"/>
    </location>
</feature>
<protein>
    <recommendedName>
        <fullName evidence="9">Zn(2)-C6 fungal-type domain-containing protein</fullName>
    </recommendedName>
</protein>
<reference evidence="10" key="1">
    <citation type="submission" date="2013-07" db="EMBL/GenBank/DDBJ databases">
        <title>The Genome Sequence of Cryptococcus dejecticola CBS10117.</title>
        <authorList>
            <consortium name="The Broad Institute Genome Sequencing Platform"/>
            <person name="Cuomo C."/>
            <person name="Litvintseva A."/>
            <person name="Chen Y."/>
            <person name="Heitman J."/>
            <person name="Sun S."/>
            <person name="Springer D."/>
            <person name="Dromer F."/>
            <person name="Young S.K."/>
            <person name="Zeng Q."/>
            <person name="Gargeya S."/>
            <person name="Fitzgerald M."/>
            <person name="Abouelleil A."/>
            <person name="Alvarado L."/>
            <person name="Berlin A.M."/>
            <person name="Chapman S.B."/>
            <person name="Dewar J."/>
            <person name="Goldberg J."/>
            <person name="Griggs A."/>
            <person name="Gujja S."/>
            <person name="Hansen M."/>
            <person name="Howarth C."/>
            <person name="Imamovic A."/>
            <person name="Larimer J."/>
            <person name="McCowan C."/>
            <person name="Murphy C."/>
            <person name="Pearson M."/>
            <person name="Priest M."/>
            <person name="Roberts A."/>
            <person name="Saif S."/>
            <person name="Shea T."/>
            <person name="Sykes S."/>
            <person name="Wortman J."/>
            <person name="Nusbaum C."/>
            <person name="Birren B."/>
        </authorList>
    </citation>
    <scope>NUCLEOTIDE SEQUENCE [LARGE SCALE GENOMIC DNA]</scope>
    <source>
        <strain evidence="10">CBS 10117</strain>
    </source>
</reference>
<feature type="compositionally biased region" description="Low complexity" evidence="8">
    <location>
        <begin position="1314"/>
        <end position="1329"/>
    </location>
</feature>
<dbReference type="Gene3D" id="4.10.240.10">
    <property type="entry name" value="Zn(2)-C6 fungal-type DNA-binding domain"/>
    <property type="match status" value="1"/>
</dbReference>
<dbReference type="PANTHER" id="PTHR31313">
    <property type="entry name" value="TY1 ENHANCER ACTIVATOR"/>
    <property type="match status" value="1"/>
</dbReference>
<feature type="compositionally biased region" description="Polar residues" evidence="8">
    <location>
        <begin position="1094"/>
        <end position="1110"/>
    </location>
</feature>
<sequence>MPPHYPSEPNHPTDLSMPPPADSIIHIDTAAPASSSNHSDVAGVLRRNQACLQCRKRKLKCDAARPHCATCVRSYRHLLRTSPKSDPVLCCDYDDGTGHGHDDGDKAEKGSSSKSPGQGPDDDDGGGKKKRKASGEGRRKKKDEEFEEERDRLTKKIEELQAQLTHKTQAQPSSAAQPQNIPQPNRTWSSAAQPLQETLSADSPTAFLEMLSSAASTQAHGSFSSSKPDGSSDGPFWGNINRPIDLDTRFKPMFAFSHDKGQTNVSGLNDPSPGDQSQSQESRRSSLQNLTPGSNGEFSSQGPAILSPGGVFNFSPPDTTSTNFMANWPPPPDPLTGNIEPSTKIDGPWRGVETIETVFAAGMNSANQPTFGADTNMDTEINLDGLQAGLDAAMQQQLLMDLFWPGWPSNLPEPNVVNDLIEAFFDLVPNLPRVLHRARFLSRMALPPTHSNFPHPALIHAVCAAAAAWCPPEIYEKSTRGKGRDFFDSSGLGMYGTDGLAGKASKMTLTFGLRQASFAKEAVQEGLNTGNRLFDVVRAMIILCRVFIDDTRMLECWAYGGLVARMLLPLGLNVRSAELSLKSVMLPPPADALEREERRAAVWMAFYHDTISSAASGWGTSMSLDELTVPLPVSNKDFEEGHEQMEPNPQDLESPDFWVKHPVPDSWVMCVKATVLMNRVTKFARRWKNRHMRDNDDFDGLNRPEFREIANAIACFQMSFPPSLRNVGKLTSKKILDIDLIAAHMLPHAAIICLHEPFADLTDPSDQAARRMLGATQGIVSIVQQLASVVGAGGSNFTSVMHSSASVCLVTSARTSLLFLRHALNVGDMAAAQSHRTDCEMIRMALSQFGLKFKIGHHHSQLIEYFLDRATNPTFEKLQAHYPDHPRSGAPELTPNANFGLCVANALNIKRGFWRLNKTSASTGASPFGSTPDSTTGIGRPQPSSSSSVSHHLSDNDSPIQHPLEALGLRLNANQTKPATLRNASSEAMETDSPPNTDSNQNQSRRQTSNLSNNSNNRGSFDANTGLQSDSEPPANNYNPHGLCDMAAAAAKQPIQIVGNQPLSSLAQQTFAINAWKEGQVENDRDQSAIDGLNGNNQPSGTAAPQTQSGSGVGSNGGAHINQDQFDASRAGIRPVTAEMKDKFDNAKKLTDGQYPIWMNMTEDELVAAARQLEREAQVQKEKEQTAQSQSQPFDMSLPGITPVTQEMMDKIQARGQMTQDGTYPVWMNTTEQELLAEQQQRQNIKITEPNLSPEMENIMRNVGKVGKDGHIAYGFSTTTDQLIAEQMRSTSNSNNNGNARNTSGIGSNIAQQSNLSNSNSNSNTNNLNPGAFNLNPEVEDKFAKIRTVGPDGHLHVMQNLTQEQIMNEISRNAQVPINVGYKEGQVEQGRVGEMLRRIYE</sequence>
<feature type="region of interest" description="Disordered" evidence="8">
    <location>
        <begin position="259"/>
        <end position="322"/>
    </location>
</feature>
<feature type="compositionally biased region" description="Low complexity" evidence="8">
    <location>
        <begin position="999"/>
        <end position="1020"/>
    </location>
</feature>
<dbReference type="CDD" id="cd12148">
    <property type="entry name" value="fungal_TF_MHR"/>
    <property type="match status" value="1"/>
</dbReference>
<feature type="compositionally biased region" description="Polar residues" evidence="8">
    <location>
        <begin position="186"/>
        <end position="203"/>
    </location>
</feature>
<feature type="domain" description="Zn(2)-C6 fungal-type" evidence="9">
    <location>
        <begin position="50"/>
        <end position="93"/>
    </location>
</feature>
<dbReference type="EMBL" id="KI894030">
    <property type="protein sequence ID" value="OBR86099.1"/>
    <property type="molecule type" value="Genomic_DNA"/>
</dbReference>
<dbReference type="InterPro" id="IPR001138">
    <property type="entry name" value="Zn2Cys6_DnaBD"/>
</dbReference>
<feature type="region of interest" description="Disordered" evidence="8">
    <location>
        <begin position="980"/>
        <end position="1040"/>
    </location>
</feature>
<keyword evidence="3" id="KW-0862">Zinc</keyword>
<evidence type="ECO:0000256" key="3">
    <source>
        <dbReference type="ARBA" id="ARBA00022833"/>
    </source>
</evidence>
<keyword evidence="6" id="KW-0804">Transcription</keyword>
<feature type="compositionally biased region" description="Low complexity" evidence="8">
    <location>
        <begin position="169"/>
        <end position="185"/>
    </location>
</feature>
<dbReference type="GO" id="GO:0006351">
    <property type="term" value="P:DNA-templated transcription"/>
    <property type="evidence" value="ECO:0007669"/>
    <property type="project" value="InterPro"/>
</dbReference>
<evidence type="ECO:0000256" key="4">
    <source>
        <dbReference type="ARBA" id="ARBA00023015"/>
    </source>
</evidence>
<dbReference type="InterPro" id="IPR051615">
    <property type="entry name" value="Transcr_Regulatory_Elem"/>
</dbReference>
<dbReference type="VEuPathDB" id="FungiDB:I303_03818"/>
<feature type="compositionally biased region" description="Polar residues" evidence="8">
    <location>
        <begin position="289"/>
        <end position="302"/>
    </location>
</feature>
<evidence type="ECO:0000313" key="10">
    <source>
        <dbReference type="EMBL" id="OBR86099.1"/>
    </source>
</evidence>
<feature type="compositionally biased region" description="Basic and acidic residues" evidence="8">
    <location>
        <begin position="100"/>
        <end position="111"/>
    </location>
</feature>
<feature type="region of interest" description="Disordered" evidence="8">
    <location>
        <begin position="921"/>
        <end position="961"/>
    </location>
</feature>
<evidence type="ECO:0000256" key="7">
    <source>
        <dbReference type="ARBA" id="ARBA00023242"/>
    </source>
</evidence>
<dbReference type="Pfam" id="PF04082">
    <property type="entry name" value="Fungal_trans"/>
    <property type="match status" value="1"/>
</dbReference>
<feature type="compositionally biased region" description="Polar residues" evidence="8">
    <location>
        <begin position="921"/>
        <end position="937"/>
    </location>
</feature>
<evidence type="ECO:0000256" key="6">
    <source>
        <dbReference type="ARBA" id="ARBA00023163"/>
    </source>
</evidence>
<dbReference type="Pfam" id="PF00172">
    <property type="entry name" value="Zn_clus"/>
    <property type="match status" value="1"/>
</dbReference>
<comment type="subcellular location">
    <subcellularLocation>
        <location evidence="1">Nucleus</location>
    </subcellularLocation>
</comment>
<feature type="compositionally biased region" description="Low complexity" evidence="8">
    <location>
        <begin position="222"/>
        <end position="236"/>
    </location>
</feature>
<dbReference type="PANTHER" id="PTHR31313:SF81">
    <property type="entry name" value="TY1 ENHANCER ACTIVATOR"/>
    <property type="match status" value="1"/>
</dbReference>
<proteinExistence type="predicted"/>
<dbReference type="InterPro" id="IPR007219">
    <property type="entry name" value="XnlR_reg_dom"/>
</dbReference>
<dbReference type="CDD" id="cd00067">
    <property type="entry name" value="GAL4"/>
    <property type="match status" value="1"/>
</dbReference>
<feature type="region of interest" description="Disordered" evidence="8">
    <location>
        <begin position="1177"/>
        <end position="1198"/>
    </location>
</feature>
<evidence type="ECO:0000259" key="9">
    <source>
        <dbReference type="PROSITE" id="PS50048"/>
    </source>
</evidence>
<feature type="compositionally biased region" description="Polar residues" evidence="8">
    <location>
        <begin position="980"/>
        <end position="998"/>
    </location>
</feature>
<dbReference type="STRING" id="1296121.A0A1A6A7R5"/>
<evidence type="ECO:0000256" key="1">
    <source>
        <dbReference type="ARBA" id="ARBA00004123"/>
    </source>
</evidence>
<feature type="region of interest" description="Disordered" evidence="8">
    <location>
        <begin position="1289"/>
        <end position="1334"/>
    </location>
</feature>
<dbReference type="PROSITE" id="PS50048">
    <property type="entry name" value="ZN2_CY6_FUNGAL_2"/>
    <property type="match status" value="1"/>
</dbReference>
<dbReference type="GO" id="GO:0008270">
    <property type="term" value="F:zinc ion binding"/>
    <property type="evidence" value="ECO:0007669"/>
    <property type="project" value="InterPro"/>
</dbReference>
<dbReference type="SMART" id="SM00066">
    <property type="entry name" value="GAL4"/>
    <property type="match status" value="1"/>
</dbReference>
<evidence type="ECO:0000256" key="8">
    <source>
        <dbReference type="SAM" id="MobiDB-lite"/>
    </source>
</evidence>
<dbReference type="OrthoDB" id="39175at2759"/>
<accession>A0A1A6A7R5</accession>
<feature type="region of interest" description="Disordered" evidence="8">
    <location>
        <begin position="1"/>
        <end position="24"/>
    </location>
</feature>
<name>A0A1A6A7R5_9TREE</name>
<feature type="region of interest" description="Disordered" evidence="8">
    <location>
        <begin position="100"/>
        <end position="240"/>
    </location>
</feature>
<feature type="compositionally biased region" description="Low complexity" evidence="8">
    <location>
        <begin position="1289"/>
        <end position="1305"/>
    </location>
</feature>
<evidence type="ECO:0000256" key="2">
    <source>
        <dbReference type="ARBA" id="ARBA00022723"/>
    </source>
</evidence>